<accession>A0ACD3QM57</accession>
<name>A0ACD3QM57_LARCR</name>
<protein>
    <submittedName>
        <fullName evidence="1">Uncharacterized protein</fullName>
    </submittedName>
</protein>
<keyword evidence="2" id="KW-1185">Reference proteome</keyword>
<evidence type="ECO:0000313" key="1">
    <source>
        <dbReference type="EMBL" id="TMS08188.1"/>
    </source>
</evidence>
<sequence>MPNNCRIDEGSECTEAAGQPKVLYMPNDCLINGGAAGTGATGQSNVLYMPNHCRIDGWAAGTGVAGQPKVLYMPDDCRIKGLKEVLQGQGLDDNQRYCTCSMTAGTTGCGTGALLDNQRETRKQEETNPDRDQTRQEHSIGCVNPFISKGNKSRPRLDETRDEQRLCMLCEPIDFRRERRGNQEETNPDRDRPDERQAEDASQFRSKKYTDSMFLSDVLYQLNWIVSHTVYSSPKKNIQTMPRIHSREEFIETSHQKRACEKQK</sequence>
<dbReference type="Proteomes" id="UP000793456">
    <property type="component" value="Chromosome XVII"/>
</dbReference>
<organism evidence="1 2">
    <name type="scientific">Larimichthys crocea</name>
    <name type="common">Large yellow croaker</name>
    <name type="synonym">Pseudosciaena crocea</name>
    <dbReference type="NCBI Taxonomy" id="215358"/>
    <lineage>
        <taxon>Eukaryota</taxon>
        <taxon>Metazoa</taxon>
        <taxon>Chordata</taxon>
        <taxon>Craniata</taxon>
        <taxon>Vertebrata</taxon>
        <taxon>Euteleostomi</taxon>
        <taxon>Actinopterygii</taxon>
        <taxon>Neopterygii</taxon>
        <taxon>Teleostei</taxon>
        <taxon>Neoteleostei</taxon>
        <taxon>Acanthomorphata</taxon>
        <taxon>Eupercaria</taxon>
        <taxon>Sciaenidae</taxon>
        <taxon>Larimichthys</taxon>
    </lineage>
</organism>
<evidence type="ECO:0000313" key="2">
    <source>
        <dbReference type="Proteomes" id="UP000793456"/>
    </source>
</evidence>
<reference evidence="1" key="1">
    <citation type="submission" date="2018-11" db="EMBL/GenBank/DDBJ databases">
        <title>The sequence and de novo assembly of Larimichthys crocea genome using PacBio and Hi-C technologies.</title>
        <authorList>
            <person name="Xu P."/>
            <person name="Chen B."/>
            <person name="Zhou Z."/>
            <person name="Ke Q."/>
            <person name="Wu Y."/>
            <person name="Bai H."/>
            <person name="Pu F."/>
        </authorList>
    </citation>
    <scope>NUCLEOTIDE SEQUENCE</scope>
    <source>
        <tissue evidence="1">Muscle</tissue>
    </source>
</reference>
<comment type="caution">
    <text evidence="1">The sequence shown here is derived from an EMBL/GenBank/DDBJ whole genome shotgun (WGS) entry which is preliminary data.</text>
</comment>
<proteinExistence type="predicted"/>
<dbReference type="EMBL" id="CM011690">
    <property type="protein sequence ID" value="TMS08188.1"/>
    <property type="molecule type" value="Genomic_DNA"/>
</dbReference>
<gene>
    <name evidence="1" type="ORF">E3U43_005671</name>
</gene>